<evidence type="ECO:0000256" key="2">
    <source>
        <dbReference type="ARBA" id="ARBA00022801"/>
    </source>
</evidence>
<protein>
    <submittedName>
        <fullName evidence="5">Allophanate hydrolase subunit 1</fullName>
    </submittedName>
</protein>
<dbReference type="SUPFAM" id="SSF50891">
    <property type="entry name" value="Cyclophilin-like"/>
    <property type="match status" value="1"/>
</dbReference>
<dbReference type="SUPFAM" id="SSF160467">
    <property type="entry name" value="PH0987 N-terminal domain-like"/>
    <property type="match status" value="1"/>
</dbReference>
<keyword evidence="5" id="KW-0614">Plasmid</keyword>
<dbReference type="Gene3D" id="3.30.1360.40">
    <property type="match status" value="1"/>
</dbReference>
<evidence type="ECO:0000313" key="5">
    <source>
        <dbReference type="EMBL" id="QCO57995.1"/>
    </source>
</evidence>
<dbReference type="InterPro" id="IPR003833">
    <property type="entry name" value="CT_C_D"/>
</dbReference>
<keyword evidence="1" id="KW-0547">Nucleotide-binding</keyword>
<dbReference type="Proteomes" id="UP000298631">
    <property type="component" value="Plasmid unnamed1"/>
</dbReference>
<dbReference type="InterPro" id="IPR010016">
    <property type="entry name" value="PxpB"/>
</dbReference>
<geneLocation type="plasmid" evidence="5 6">
    <name>unnamed1</name>
</geneLocation>
<proteinExistence type="predicted"/>
<dbReference type="OrthoDB" id="9778567at2"/>
<dbReference type="KEGG" id="pseb:EOK75_14955"/>
<feature type="domain" description="Carboxyltransferase" evidence="4">
    <location>
        <begin position="16"/>
        <end position="220"/>
    </location>
</feature>
<evidence type="ECO:0000259" key="4">
    <source>
        <dbReference type="SMART" id="SM00796"/>
    </source>
</evidence>
<evidence type="ECO:0000256" key="3">
    <source>
        <dbReference type="ARBA" id="ARBA00022840"/>
    </source>
</evidence>
<dbReference type="PANTHER" id="PTHR34698">
    <property type="entry name" value="5-OXOPROLINASE SUBUNIT B"/>
    <property type="match status" value="1"/>
</dbReference>
<evidence type="ECO:0000313" key="6">
    <source>
        <dbReference type="Proteomes" id="UP000298631"/>
    </source>
</evidence>
<accession>A0A4P8EMD5</accession>
<reference evidence="5 6" key="1">
    <citation type="submission" date="2019-05" db="EMBL/GenBank/DDBJ databases">
        <title>Pseudorhodobacter turbinis sp. nov., isolated from the gut of the Korean turban shell.</title>
        <authorList>
            <person name="Jeong Y.-S."/>
            <person name="Kang W.-R."/>
            <person name="Bae J.-W."/>
        </authorList>
    </citation>
    <scope>NUCLEOTIDE SEQUENCE [LARGE SCALE GENOMIC DNA]</scope>
    <source>
        <strain evidence="5 6">S12M18</strain>
        <plasmid evidence="5 6">unnamed1</plasmid>
    </source>
</reference>
<dbReference type="Gene3D" id="2.40.100.10">
    <property type="entry name" value="Cyclophilin-like"/>
    <property type="match status" value="1"/>
</dbReference>
<dbReference type="GO" id="GO:0016787">
    <property type="term" value="F:hydrolase activity"/>
    <property type="evidence" value="ECO:0007669"/>
    <property type="project" value="UniProtKB-KW"/>
</dbReference>
<sequence length="255" mass="27237">MHKGQNLKTAQSPDWPRIAPVGLDGLLVRFADALTEPANRAALAFRAAVVGEGWSGVEETSSALASVYLRFDPLHLRHADLTARLASLLGARDWYDAPPPQGRRFWRIPTLYGTDAAPQLAEAAGLAGVDVKQAIADLSGARTRVLTLGFAPGQPYLGELPPAWDIPRQAAITPQVPVGALVVAVRQFVLFANASPTGWRHVGQTAFRCFLPEDADPFALRAGDEVQFYAVSAAEYANIQRDTTSNGGAEAVAIT</sequence>
<dbReference type="EMBL" id="CP039965">
    <property type="protein sequence ID" value="QCO57995.1"/>
    <property type="molecule type" value="Genomic_DNA"/>
</dbReference>
<dbReference type="AlphaFoldDB" id="A0A4P8EMD5"/>
<keyword evidence="6" id="KW-1185">Reference proteome</keyword>
<dbReference type="PANTHER" id="PTHR34698:SF2">
    <property type="entry name" value="5-OXOPROLINASE SUBUNIT B"/>
    <property type="match status" value="1"/>
</dbReference>
<keyword evidence="3" id="KW-0067">ATP-binding</keyword>
<dbReference type="GO" id="GO:0005524">
    <property type="term" value="F:ATP binding"/>
    <property type="evidence" value="ECO:0007669"/>
    <property type="project" value="UniProtKB-KW"/>
</dbReference>
<keyword evidence="2 5" id="KW-0378">Hydrolase</keyword>
<organism evidence="5 6">
    <name type="scientific">Pseudorhodobacter turbinis</name>
    <dbReference type="NCBI Taxonomy" id="2500533"/>
    <lineage>
        <taxon>Bacteria</taxon>
        <taxon>Pseudomonadati</taxon>
        <taxon>Pseudomonadota</taxon>
        <taxon>Alphaproteobacteria</taxon>
        <taxon>Rhodobacterales</taxon>
        <taxon>Paracoccaceae</taxon>
        <taxon>Pseudorhodobacter</taxon>
    </lineage>
</organism>
<gene>
    <name evidence="5" type="ORF">EOK75_14955</name>
</gene>
<evidence type="ECO:0000256" key="1">
    <source>
        <dbReference type="ARBA" id="ARBA00022741"/>
    </source>
</evidence>
<dbReference type="SMART" id="SM00796">
    <property type="entry name" value="AHS1"/>
    <property type="match status" value="1"/>
</dbReference>
<dbReference type="InterPro" id="IPR029000">
    <property type="entry name" value="Cyclophilin-like_dom_sf"/>
</dbReference>
<name>A0A4P8EMD5_9RHOB</name>
<dbReference type="Pfam" id="PF02682">
    <property type="entry name" value="CT_C_D"/>
    <property type="match status" value="1"/>
</dbReference>